<gene>
    <name evidence="1" type="ORF">Val02_63910</name>
</gene>
<dbReference type="AlphaFoldDB" id="A0A8J3YTB2"/>
<proteinExistence type="predicted"/>
<comment type="caution">
    <text evidence="1">The sequence shown here is derived from an EMBL/GenBank/DDBJ whole genome shotgun (WGS) entry which is preliminary data.</text>
</comment>
<dbReference type="EMBL" id="BOPF01000028">
    <property type="protein sequence ID" value="GIJ49505.1"/>
    <property type="molecule type" value="Genomic_DNA"/>
</dbReference>
<evidence type="ECO:0000313" key="2">
    <source>
        <dbReference type="Proteomes" id="UP000619260"/>
    </source>
</evidence>
<organism evidence="1 2">
    <name type="scientific">Virgisporangium aliadipatigenens</name>
    <dbReference type="NCBI Taxonomy" id="741659"/>
    <lineage>
        <taxon>Bacteria</taxon>
        <taxon>Bacillati</taxon>
        <taxon>Actinomycetota</taxon>
        <taxon>Actinomycetes</taxon>
        <taxon>Micromonosporales</taxon>
        <taxon>Micromonosporaceae</taxon>
        <taxon>Virgisporangium</taxon>
    </lineage>
</organism>
<keyword evidence="2" id="KW-1185">Reference proteome</keyword>
<evidence type="ECO:0000313" key="1">
    <source>
        <dbReference type="EMBL" id="GIJ49505.1"/>
    </source>
</evidence>
<protein>
    <submittedName>
        <fullName evidence="1">Uncharacterized protein</fullName>
    </submittedName>
</protein>
<reference evidence="1" key="1">
    <citation type="submission" date="2021-01" db="EMBL/GenBank/DDBJ databases">
        <title>Whole genome shotgun sequence of Virgisporangium aliadipatigenens NBRC 105644.</title>
        <authorList>
            <person name="Komaki H."/>
            <person name="Tamura T."/>
        </authorList>
    </citation>
    <scope>NUCLEOTIDE SEQUENCE</scope>
    <source>
        <strain evidence="1">NBRC 105644</strain>
    </source>
</reference>
<dbReference type="Proteomes" id="UP000619260">
    <property type="component" value="Unassembled WGS sequence"/>
</dbReference>
<accession>A0A8J3YTB2</accession>
<sequence length="182" mass="21337">MVIKVVDRLDGALAETSWDLYYDTFKDVNALAVQRHLMYRSEFDEVIADERIEKYLCYSDAGELCGFSTYTNQLESMPLIAPEYFARRWPDHYREHRIWYCGFVAVTANGRANHSFQELVEAMYLRAATQNGIISLDFCTFNDKKRHMSRVIQLMLHRLSGDVKAELMDQQSFWMYQFPSAA</sequence>
<name>A0A8J3YTB2_9ACTN</name>